<proteinExistence type="predicted"/>
<protein>
    <submittedName>
        <fullName evidence="1">Uncharacterized protein</fullName>
    </submittedName>
</protein>
<dbReference type="PANTHER" id="PTHR45835">
    <property type="entry name" value="YALI0A06105P"/>
    <property type="match status" value="1"/>
</dbReference>
<keyword evidence="2" id="KW-1185">Reference proteome</keyword>
<reference evidence="1" key="1">
    <citation type="submission" date="2023-08" db="EMBL/GenBank/DDBJ databases">
        <title>A de novo genome assembly of Solanum verrucosum Schlechtendal, a Mexican diploid species geographically isolated from the other diploid A-genome species in potato relatives.</title>
        <authorList>
            <person name="Hosaka K."/>
        </authorList>
    </citation>
    <scope>NUCLEOTIDE SEQUENCE</scope>
    <source>
        <tissue evidence="1">Young leaves</tissue>
    </source>
</reference>
<organism evidence="1 2">
    <name type="scientific">Solanum verrucosum</name>
    <dbReference type="NCBI Taxonomy" id="315347"/>
    <lineage>
        <taxon>Eukaryota</taxon>
        <taxon>Viridiplantae</taxon>
        <taxon>Streptophyta</taxon>
        <taxon>Embryophyta</taxon>
        <taxon>Tracheophyta</taxon>
        <taxon>Spermatophyta</taxon>
        <taxon>Magnoliopsida</taxon>
        <taxon>eudicotyledons</taxon>
        <taxon>Gunneridae</taxon>
        <taxon>Pentapetalae</taxon>
        <taxon>asterids</taxon>
        <taxon>lamiids</taxon>
        <taxon>Solanales</taxon>
        <taxon>Solanaceae</taxon>
        <taxon>Solanoideae</taxon>
        <taxon>Solaneae</taxon>
        <taxon>Solanum</taxon>
    </lineage>
</organism>
<dbReference type="EMBL" id="CP133613">
    <property type="protein sequence ID" value="WMV13386.1"/>
    <property type="molecule type" value="Genomic_DNA"/>
</dbReference>
<dbReference type="AlphaFoldDB" id="A0AAF0TC50"/>
<accession>A0AAF0TC50</accession>
<evidence type="ECO:0000313" key="1">
    <source>
        <dbReference type="EMBL" id="WMV13386.1"/>
    </source>
</evidence>
<dbReference type="PANTHER" id="PTHR45835:SF91">
    <property type="entry name" value="RETROTRANSPOSON, TY3-GYPSY SUBCLASS-LIKE PROTEIN"/>
    <property type="match status" value="1"/>
</dbReference>
<evidence type="ECO:0000313" key="2">
    <source>
        <dbReference type="Proteomes" id="UP001234989"/>
    </source>
</evidence>
<gene>
    <name evidence="1" type="ORF">MTR67_006771</name>
</gene>
<name>A0AAF0TC50_SOLVR</name>
<sequence length="295" mass="33874">MIKLTKKGYLAWVVVWDAILALHMYAFEVTREWCYHDRITKLAHFIPVKVYFTAEYYAKLYMREMGKLHGVPLSINSDVVPSSLLCFGSLSKRVLGNWDDHLSLIEFAFNNSYHSFIDMAQFEALYGRSDKPGSVDRTTDRRCGPWTDPRSVHGPSIVELNLPLSSKAGQGFAQEPSMVLECRQRPGCRLECKWWKVKRFFEEAWDIDSSQEAWLSMGSTTHIEKGKNEFAKDVHRLARLGIHLLDSNEGGVVVMNGAESPLVFEVKEKQYQDPIFLELKVNIQKQKLMDFEQGG</sequence>
<dbReference type="Proteomes" id="UP001234989">
    <property type="component" value="Chromosome 2"/>
</dbReference>